<keyword evidence="2" id="KW-1185">Reference proteome</keyword>
<name>C7MGS3_BRAFD</name>
<organism evidence="1 2">
    <name type="scientific">Brachybacterium faecium (strain ATCC 43885 / DSM 4810 / JCM 11609 / LMG 19847 / NBRC 14762 / NCIMB 9860 / 6-10)</name>
    <dbReference type="NCBI Taxonomy" id="446465"/>
    <lineage>
        <taxon>Bacteria</taxon>
        <taxon>Bacillati</taxon>
        <taxon>Actinomycetota</taxon>
        <taxon>Actinomycetes</taxon>
        <taxon>Micrococcales</taxon>
        <taxon>Dermabacteraceae</taxon>
        <taxon>Brachybacterium</taxon>
    </lineage>
</organism>
<protein>
    <submittedName>
        <fullName evidence="1">Uncharacterized protein</fullName>
    </submittedName>
</protein>
<dbReference type="HOGENOM" id="CLU_3372469_0_0_11"/>
<evidence type="ECO:0000313" key="2">
    <source>
        <dbReference type="Proteomes" id="UP000001919"/>
    </source>
</evidence>
<reference evidence="1 2" key="1">
    <citation type="journal article" date="2009" name="Stand. Genomic Sci.">
        <title>Complete genome sequence of Brachybacterium faecium type strain (Schefferle 6-10).</title>
        <authorList>
            <person name="Lapidus A."/>
            <person name="Pukall R."/>
            <person name="Labuttii K."/>
            <person name="Copeland A."/>
            <person name="Del Rio T.G."/>
            <person name="Nolan M."/>
            <person name="Chen F."/>
            <person name="Lucas S."/>
            <person name="Tice H."/>
            <person name="Cheng J.F."/>
            <person name="Bruce D."/>
            <person name="Goodwin L."/>
            <person name="Pitluck S."/>
            <person name="Rohde M."/>
            <person name="Goker M."/>
            <person name="Pati A."/>
            <person name="Ivanova N."/>
            <person name="Mavrommatis K."/>
            <person name="Chen A."/>
            <person name="Palaniappan K."/>
            <person name="D'haeseleer P."/>
            <person name="Chain P."/>
            <person name="Bristow J."/>
            <person name="Eisen J.A."/>
            <person name="Markowitz V."/>
            <person name="Hugenholtz P."/>
            <person name="Kyrpides N.C."/>
            <person name="Klenk H.P."/>
        </authorList>
    </citation>
    <scope>NUCLEOTIDE SEQUENCE [LARGE SCALE GENOMIC DNA]</scope>
    <source>
        <strain evidence="2">ATCC 43885 / DSM 4810 / JCM 11609 / LMG 19847 / NBRC 14762 / NCIMB 9860 / 6-10</strain>
    </source>
</reference>
<accession>C7MGS3</accession>
<dbReference type="STRING" id="446465.Bfae_03910"/>
<evidence type="ECO:0000313" key="1">
    <source>
        <dbReference type="EMBL" id="ACU84264.1"/>
    </source>
</evidence>
<dbReference type="KEGG" id="bfa:Bfae_03910"/>
<dbReference type="EMBL" id="CP001643">
    <property type="protein sequence ID" value="ACU84264.1"/>
    <property type="molecule type" value="Genomic_DNA"/>
</dbReference>
<sequence>MQAPNAERSVEVMSLTAYDPTGEYAGARRVALAD</sequence>
<gene>
    <name evidence="1" type="ordered locus">Bfae_03910</name>
</gene>
<dbReference type="Proteomes" id="UP000001919">
    <property type="component" value="Chromosome"/>
</dbReference>
<dbReference type="AlphaFoldDB" id="C7MGS3"/>
<proteinExistence type="predicted"/>